<dbReference type="InterPro" id="IPR004160">
    <property type="entry name" value="Transl_elong_EFTu/EF1A_C"/>
</dbReference>
<dbReference type="CDD" id="cd03707">
    <property type="entry name" value="EFTU_III"/>
    <property type="match status" value="1"/>
</dbReference>
<dbReference type="PRINTS" id="PR00315">
    <property type="entry name" value="ELONGATNFCT"/>
</dbReference>
<dbReference type="GO" id="GO:0005525">
    <property type="term" value="F:GTP binding"/>
    <property type="evidence" value="ECO:0007669"/>
    <property type="project" value="UniProtKB-UniRule"/>
</dbReference>
<proteinExistence type="inferred from homology"/>
<evidence type="ECO:0000259" key="10">
    <source>
        <dbReference type="PROSITE" id="PS51722"/>
    </source>
</evidence>
<keyword evidence="12" id="KW-1185">Reference proteome</keyword>
<dbReference type="InterPro" id="IPR027417">
    <property type="entry name" value="P-loop_NTPase"/>
</dbReference>
<dbReference type="InterPro" id="IPR031157">
    <property type="entry name" value="G_TR_CS"/>
</dbReference>
<keyword evidence="7" id="KW-0496">Mitochondrion</keyword>
<dbReference type="EMBL" id="JAKLMC020000006">
    <property type="protein sequence ID" value="KAK5955402.1"/>
    <property type="molecule type" value="Genomic_DNA"/>
</dbReference>
<dbReference type="InterPro" id="IPR009000">
    <property type="entry name" value="Transl_B-barrel_sf"/>
</dbReference>
<keyword evidence="8 9" id="KW-0342">GTP-binding</keyword>
<dbReference type="CDD" id="cd03697">
    <property type="entry name" value="EFTU_II"/>
    <property type="match status" value="1"/>
</dbReference>
<dbReference type="FunFam" id="2.40.30.10:FF:000001">
    <property type="entry name" value="Elongation factor Tu"/>
    <property type="match status" value="1"/>
</dbReference>
<dbReference type="InterPro" id="IPR004161">
    <property type="entry name" value="EFTu-like_2"/>
</dbReference>
<sequence length="440" mass="48454">MPFARSVNALLRTSRLAAQSSQSVNPVNLAFGSNRVTARTYAAAFQRTKPHVNVGTIGHVDHGKTTLTAAITKRQAEKGYARFLEYGAIDKAPEERKRGITISTAHIEYETDSRHYSHVDCPGHADYIKNMITGAANMDGAVVVVAAGDGQMPQTREHLLLARQVGVQKIVVFVNKVDTVQDPEMLELVEMEMRELLSTYGFDGDETPIIFGSALMALENKQPEIGVQKIDELLNKVDEWIETPQRDLDKPFMMSVEETFSISGRGTVASGRVERGILKRDQEVEIVGRTSTPLKTKVTDIETFKKSCEESRAGDNSGLLLRGIKKDDIRRGMVIAVPGTVKPHTQALISMYVLTEEEGGRKSGFGQNYRPVIFLRTADEAASLSWPEGTEDTGKMVMPGDNVEMVVTTHHPVAMEAGQRFNIREGGRTVATGLITRIIK</sequence>
<comment type="subcellular location">
    <subcellularLocation>
        <location evidence="1">Mitochondrion</location>
    </subcellularLocation>
</comment>
<dbReference type="NCBIfam" id="NF009372">
    <property type="entry name" value="PRK12735.1"/>
    <property type="match status" value="1"/>
</dbReference>
<evidence type="ECO:0000256" key="1">
    <source>
        <dbReference type="ARBA" id="ARBA00004173"/>
    </source>
</evidence>
<dbReference type="GO" id="GO:0003746">
    <property type="term" value="F:translation elongation factor activity"/>
    <property type="evidence" value="ECO:0007669"/>
    <property type="project" value="UniProtKB-UniRule"/>
</dbReference>
<evidence type="ECO:0000256" key="3">
    <source>
        <dbReference type="ARBA" id="ARBA00022741"/>
    </source>
</evidence>
<comment type="similarity">
    <text evidence="2 9">Belongs to the TRAFAC class translation factor GTPase superfamily. Classic translation factor GTPase family. EF-Tu/EF-1A subfamily.</text>
</comment>
<dbReference type="NCBIfam" id="NF000766">
    <property type="entry name" value="PRK00049.1"/>
    <property type="match status" value="1"/>
</dbReference>
<evidence type="ECO:0000313" key="12">
    <source>
        <dbReference type="Proteomes" id="UP001316803"/>
    </source>
</evidence>
<dbReference type="Pfam" id="PF00009">
    <property type="entry name" value="GTP_EFTU"/>
    <property type="match status" value="1"/>
</dbReference>
<evidence type="ECO:0000256" key="9">
    <source>
        <dbReference type="RuleBase" id="RU000325"/>
    </source>
</evidence>
<dbReference type="PANTHER" id="PTHR43721:SF36">
    <property type="entry name" value="ELONGATION FACTOR TU, MITOCHONDRIAL"/>
    <property type="match status" value="1"/>
</dbReference>
<dbReference type="CDD" id="cd01884">
    <property type="entry name" value="EF_Tu"/>
    <property type="match status" value="1"/>
</dbReference>
<dbReference type="InterPro" id="IPR000795">
    <property type="entry name" value="T_Tr_GTP-bd_dom"/>
</dbReference>
<reference evidence="11 12" key="1">
    <citation type="submission" date="2022-12" db="EMBL/GenBank/DDBJ databases">
        <title>Genomic features and morphological characterization of a novel Knufia sp. strain isolated from spacecraft assembly facility.</title>
        <authorList>
            <person name="Teixeira M."/>
            <person name="Chander A.M."/>
            <person name="Stajich J.E."/>
            <person name="Venkateswaran K."/>
        </authorList>
    </citation>
    <scope>NUCLEOTIDE SEQUENCE [LARGE SCALE GENOMIC DNA]</scope>
    <source>
        <strain evidence="11 12">FJI-L2-BK-P2</strain>
    </source>
</reference>
<dbReference type="GO" id="GO:0005739">
    <property type="term" value="C:mitochondrion"/>
    <property type="evidence" value="ECO:0007669"/>
    <property type="project" value="UniProtKB-SubCell"/>
</dbReference>
<dbReference type="GO" id="GO:0070125">
    <property type="term" value="P:mitochondrial translational elongation"/>
    <property type="evidence" value="ECO:0007669"/>
    <property type="project" value="TreeGrafter"/>
</dbReference>
<keyword evidence="3 9" id="KW-0547">Nucleotide-binding</keyword>
<evidence type="ECO:0000313" key="11">
    <source>
        <dbReference type="EMBL" id="KAK5955402.1"/>
    </source>
</evidence>
<dbReference type="Pfam" id="PF03143">
    <property type="entry name" value="GTP_EFTU_D3"/>
    <property type="match status" value="1"/>
</dbReference>
<dbReference type="PROSITE" id="PS51722">
    <property type="entry name" value="G_TR_2"/>
    <property type="match status" value="1"/>
</dbReference>
<dbReference type="SUPFAM" id="SSF52540">
    <property type="entry name" value="P-loop containing nucleoside triphosphate hydrolases"/>
    <property type="match status" value="1"/>
</dbReference>
<dbReference type="InterPro" id="IPR009001">
    <property type="entry name" value="Transl_elong_EF1A/Init_IF2_C"/>
</dbReference>
<dbReference type="GO" id="GO:0003924">
    <property type="term" value="F:GTPase activity"/>
    <property type="evidence" value="ECO:0007669"/>
    <property type="project" value="UniProtKB-UniRule"/>
</dbReference>
<comment type="caution">
    <text evidence="11">The sequence shown here is derived from an EMBL/GenBank/DDBJ whole genome shotgun (WGS) entry which is preliminary data.</text>
</comment>
<dbReference type="InterPro" id="IPR004541">
    <property type="entry name" value="Transl_elong_EFTu/EF1A_bac/org"/>
</dbReference>
<dbReference type="InterPro" id="IPR005225">
    <property type="entry name" value="Small_GTP-bd"/>
</dbReference>
<dbReference type="NCBIfam" id="TIGR00485">
    <property type="entry name" value="EF-Tu"/>
    <property type="match status" value="1"/>
</dbReference>
<dbReference type="SUPFAM" id="SSF50465">
    <property type="entry name" value="EF-Tu/eEF-1alpha/eIF2-gamma C-terminal domain"/>
    <property type="match status" value="1"/>
</dbReference>
<evidence type="ECO:0000256" key="6">
    <source>
        <dbReference type="ARBA" id="ARBA00022946"/>
    </source>
</evidence>
<dbReference type="InterPro" id="IPR050055">
    <property type="entry name" value="EF-Tu_GTPase"/>
</dbReference>
<dbReference type="PROSITE" id="PS00301">
    <property type="entry name" value="G_TR_1"/>
    <property type="match status" value="1"/>
</dbReference>
<dbReference type="Pfam" id="PF03144">
    <property type="entry name" value="GTP_EFTU_D2"/>
    <property type="match status" value="1"/>
</dbReference>
<evidence type="ECO:0000256" key="4">
    <source>
        <dbReference type="ARBA" id="ARBA00022768"/>
    </source>
</evidence>
<name>A0AAN8IPU4_9EURO</name>
<dbReference type="AlphaFoldDB" id="A0AAN8IPU4"/>
<protein>
    <recommendedName>
        <fullName evidence="9">Elongation factor Tu</fullName>
    </recommendedName>
</protein>
<feature type="domain" description="Tr-type G" evidence="10">
    <location>
        <begin position="49"/>
        <end position="245"/>
    </location>
</feature>
<evidence type="ECO:0000256" key="8">
    <source>
        <dbReference type="ARBA" id="ARBA00023134"/>
    </source>
</evidence>
<comment type="function">
    <text evidence="9">This protein promotes the GTP-dependent binding of aminoacyl-tRNA to the A-site of ribosomes during protein biosynthesis.</text>
</comment>
<dbReference type="InterPro" id="IPR041709">
    <property type="entry name" value="EF-Tu_GTP-bd"/>
</dbReference>
<dbReference type="Gene3D" id="3.40.50.300">
    <property type="entry name" value="P-loop containing nucleotide triphosphate hydrolases"/>
    <property type="match status" value="1"/>
</dbReference>
<gene>
    <name evidence="11" type="primary">TUF1</name>
    <name evidence="11" type="ORF">OHC33_003040</name>
</gene>
<evidence type="ECO:0000256" key="2">
    <source>
        <dbReference type="ARBA" id="ARBA00007249"/>
    </source>
</evidence>
<dbReference type="SUPFAM" id="SSF50447">
    <property type="entry name" value="Translation proteins"/>
    <property type="match status" value="1"/>
</dbReference>
<dbReference type="InterPro" id="IPR033720">
    <property type="entry name" value="EFTU_2"/>
</dbReference>
<dbReference type="NCBIfam" id="TIGR00231">
    <property type="entry name" value="small_GTP"/>
    <property type="match status" value="1"/>
</dbReference>
<keyword evidence="5" id="KW-0648">Protein biosynthesis</keyword>
<dbReference type="PANTHER" id="PTHR43721">
    <property type="entry name" value="ELONGATION FACTOR TU-RELATED"/>
    <property type="match status" value="1"/>
</dbReference>
<keyword evidence="4 9" id="KW-0251">Elongation factor</keyword>
<organism evidence="11 12">
    <name type="scientific">Knufia fluminis</name>
    <dbReference type="NCBI Taxonomy" id="191047"/>
    <lineage>
        <taxon>Eukaryota</taxon>
        <taxon>Fungi</taxon>
        <taxon>Dikarya</taxon>
        <taxon>Ascomycota</taxon>
        <taxon>Pezizomycotina</taxon>
        <taxon>Eurotiomycetes</taxon>
        <taxon>Chaetothyriomycetidae</taxon>
        <taxon>Chaetothyriales</taxon>
        <taxon>Trichomeriaceae</taxon>
        <taxon>Knufia</taxon>
    </lineage>
</organism>
<accession>A0AAN8IPU4</accession>
<keyword evidence="6" id="KW-0809">Transit peptide</keyword>
<evidence type="ECO:0000256" key="7">
    <source>
        <dbReference type="ARBA" id="ARBA00023128"/>
    </source>
</evidence>
<dbReference type="Proteomes" id="UP001316803">
    <property type="component" value="Unassembled WGS sequence"/>
</dbReference>
<dbReference type="FunFam" id="3.40.50.300:FF:000003">
    <property type="entry name" value="Elongation factor Tu"/>
    <property type="match status" value="1"/>
</dbReference>
<dbReference type="Gene3D" id="2.40.30.10">
    <property type="entry name" value="Translation factors"/>
    <property type="match status" value="2"/>
</dbReference>
<dbReference type="NCBIfam" id="NF009373">
    <property type="entry name" value="PRK12736.1"/>
    <property type="match status" value="1"/>
</dbReference>
<evidence type="ECO:0000256" key="5">
    <source>
        <dbReference type="ARBA" id="ARBA00022917"/>
    </source>
</evidence>